<feature type="binding site" description="in other chain" evidence="8">
    <location>
        <position position="232"/>
    </location>
    <ligand>
        <name>IMP</name>
        <dbReference type="ChEBI" id="CHEBI:58053"/>
        <note>ligand shared between dimeric partners</note>
    </ligand>
</feature>
<dbReference type="InterPro" id="IPR042110">
    <property type="entry name" value="Adenylosuccinate_synth_dom2"/>
</dbReference>
<dbReference type="EMBL" id="CP027432">
    <property type="protein sequence ID" value="QCI29048.1"/>
    <property type="molecule type" value="Genomic_DNA"/>
</dbReference>
<dbReference type="Gene3D" id="3.40.440.10">
    <property type="entry name" value="Adenylosuccinate Synthetase, subunit A, domain 1"/>
    <property type="match status" value="1"/>
</dbReference>
<evidence type="ECO:0000256" key="7">
    <source>
        <dbReference type="ARBA" id="ARBA00023134"/>
    </source>
</evidence>
<evidence type="ECO:0000313" key="13">
    <source>
        <dbReference type="Proteomes" id="UP000272781"/>
    </source>
</evidence>
<dbReference type="Proteomes" id="UP000298805">
    <property type="component" value="Chromosome"/>
</dbReference>
<feature type="binding site" evidence="8">
    <location>
        <begin position="11"/>
        <end position="17"/>
    </location>
    <ligand>
        <name>GTP</name>
        <dbReference type="ChEBI" id="CHEBI:37565"/>
    </ligand>
</feature>
<feature type="binding site" evidence="8">
    <location>
        <position position="12"/>
    </location>
    <ligand>
        <name>Mg(2+)</name>
        <dbReference type="ChEBI" id="CHEBI:18420"/>
    </ligand>
</feature>
<dbReference type="Proteomes" id="UP000272781">
    <property type="component" value="Unassembled WGS sequence"/>
</dbReference>
<dbReference type="Pfam" id="PF00709">
    <property type="entry name" value="Adenylsucc_synt"/>
    <property type="match status" value="1"/>
</dbReference>
<comment type="cofactor">
    <cofactor evidence="8">
        <name>Mg(2+)</name>
        <dbReference type="ChEBI" id="CHEBI:18420"/>
    </cofactor>
    <text evidence="8">Binds 1 Mg(2+) ion per subunit.</text>
</comment>
<feature type="binding site" description="in other chain" evidence="8">
    <location>
        <position position="296"/>
    </location>
    <ligand>
        <name>IMP</name>
        <dbReference type="ChEBI" id="CHEBI:58053"/>
        <note>ligand shared between dimeric partners</note>
    </ligand>
</feature>
<keyword evidence="6 8" id="KW-0460">Magnesium</keyword>
<reference evidence="14" key="1">
    <citation type="submission" date="2018-03" db="EMBL/GenBank/DDBJ databases">
        <title>A comparative analysis of the Nautiliaceae.</title>
        <authorList>
            <person name="Grosche A."/>
            <person name="Smedile F."/>
            <person name="Vetriani C."/>
        </authorList>
    </citation>
    <scope>NUCLEOTIDE SEQUENCE [LARGE SCALE GENOMIC DNA]</scope>
    <source>
        <strain evidence="14">TB6</strain>
    </source>
</reference>
<dbReference type="FunFam" id="1.10.300.10:FF:000001">
    <property type="entry name" value="Adenylosuccinate synthetase"/>
    <property type="match status" value="1"/>
</dbReference>
<keyword evidence="5 8" id="KW-0658">Purine biosynthesis</keyword>
<dbReference type="GO" id="GO:0005525">
    <property type="term" value="F:GTP binding"/>
    <property type="evidence" value="ECO:0007669"/>
    <property type="project" value="UniProtKB-UniRule"/>
</dbReference>
<dbReference type="SUPFAM" id="SSF52540">
    <property type="entry name" value="P-loop containing nucleoside triphosphate hydrolases"/>
    <property type="match status" value="1"/>
</dbReference>
<organism evidence="12 13">
    <name type="scientific">Caminibacter pacificus</name>
    <dbReference type="NCBI Taxonomy" id="1424653"/>
    <lineage>
        <taxon>Bacteria</taxon>
        <taxon>Pseudomonadati</taxon>
        <taxon>Campylobacterota</taxon>
        <taxon>Epsilonproteobacteria</taxon>
        <taxon>Nautiliales</taxon>
        <taxon>Nautiliaceae</taxon>
        <taxon>Caminibacter</taxon>
    </lineage>
</organism>
<dbReference type="GO" id="GO:0044208">
    <property type="term" value="P:'de novo' AMP biosynthetic process"/>
    <property type="evidence" value="ECO:0007669"/>
    <property type="project" value="UniProtKB-UniRule"/>
</dbReference>
<feature type="binding site" description="in other chain" evidence="8">
    <location>
        <position position="217"/>
    </location>
    <ligand>
        <name>IMP</name>
        <dbReference type="ChEBI" id="CHEBI:58053"/>
        <note>ligand shared between dimeric partners</note>
    </ligand>
</feature>
<evidence type="ECO:0000256" key="8">
    <source>
        <dbReference type="HAMAP-Rule" id="MF_00011"/>
    </source>
</evidence>
<keyword evidence="7 8" id="KW-0342">GTP-binding</keyword>
<feature type="binding site" evidence="8">
    <location>
        <begin position="402"/>
        <end position="404"/>
    </location>
    <ligand>
        <name>GTP</name>
        <dbReference type="ChEBI" id="CHEBI:37565"/>
    </ligand>
</feature>
<evidence type="ECO:0000313" key="14">
    <source>
        <dbReference type="Proteomes" id="UP000298805"/>
    </source>
</evidence>
<dbReference type="GO" id="GO:0046040">
    <property type="term" value="P:IMP metabolic process"/>
    <property type="evidence" value="ECO:0007669"/>
    <property type="project" value="TreeGrafter"/>
</dbReference>
<evidence type="ECO:0000256" key="1">
    <source>
        <dbReference type="ARBA" id="ARBA00011738"/>
    </source>
</evidence>
<feature type="active site" evidence="9">
    <location>
        <position position="136"/>
    </location>
</feature>
<accession>A0AAJ4RBN7</accession>
<protein>
    <recommendedName>
        <fullName evidence="8 10">Adenylosuccinate synthetase</fullName>
        <shortName evidence="8">AMPSase</shortName>
        <shortName evidence="8">AdSS</shortName>
        <ecNumber evidence="8 10">6.3.4.4</ecNumber>
    </recommendedName>
    <alternativeName>
        <fullName evidence="8">IMP--aspartate ligase</fullName>
    </alternativeName>
</protein>
<sequence>MIDLIVGLQWGDEGKGKIVDLVAKNYDIVIRSQGGHNAGHTVVVDGKKYALHLLPSGVLNKNATNVIANGVVVYPPQLIKEIKNFGHDIKKKLLISDKAHMILDHHIAIDQAREKLRGKNAIGTTGRGIGPAYADKIARVGVRMGELKNIPKLIEKLEHYYEMNKGYFDYLGIEIPSREKLESELKEWQEELGELIVDTTKYLWDNFDKNMLLEGAQATLLDIDHGTYPYVTSSNTIASGALTGSGIPPKRLNKVIGIAKAYTTRVGNGPFPTEDLSESGDKIRKQGAEFGTTTGRPRRCGWFDVVAARYAVTLNGCDEVAIMKLDVLDGFDKVKVCVAYEKDGEVIDYFPSDLDGVKPVYVELEGWDKSAHVRNWDDLPQNAKKYIEFLEEKIGTKIKYVSTGAERDATVIR</sequence>
<dbReference type="InterPro" id="IPR042109">
    <property type="entry name" value="Adenylosuccinate_synth_dom1"/>
</dbReference>
<evidence type="ECO:0000256" key="2">
    <source>
        <dbReference type="ARBA" id="ARBA00022598"/>
    </source>
</evidence>
<keyword evidence="2 8" id="KW-0436">Ligase</keyword>
<feature type="binding site" evidence="8">
    <location>
        <position position="39"/>
    </location>
    <ligand>
        <name>Mg(2+)</name>
        <dbReference type="ChEBI" id="CHEBI:18420"/>
    </ligand>
</feature>
<evidence type="ECO:0000256" key="10">
    <source>
        <dbReference type="RuleBase" id="RU000520"/>
    </source>
</evidence>
<dbReference type="RefSeq" id="WP_123353011.1">
    <property type="nucleotide sequence ID" value="NZ_CP027432.2"/>
</dbReference>
<keyword evidence="8" id="KW-0963">Cytoplasm</keyword>
<feature type="binding site" description="in other chain" evidence="8">
    <location>
        <begin position="37"/>
        <end position="40"/>
    </location>
    <ligand>
        <name>IMP</name>
        <dbReference type="ChEBI" id="CHEBI:58053"/>
        <note>ligand shared between dimeric partners</note>
    </ligand>
</feature>
<feature type="active site" description="Proton acceptor" evidence="8">
    <location>
        <position position="12"/>
    </location>
</feature>
<dbReference type="InterPro" id="IPR001114">
    <property type="entry name" value="Adenylosuccinate_synthetase"/>
</dbReference>
<dbReference type="PROSITE" id="PS00513">
    <property type="entry name" value="ADENYLOSUCCIN_SYN_2"/>
    <property type="match status" value="1"/>
</dbReference>
<evidence type="ECO:0000256" key="6">
    <source>
        <dbReference type="ARBA" id="ARBA00022842"/>
    </source>
</evidence>
<feature type="binding site" description="in other chain" evidence="8">
    <location>
        <position position="125"/>
    </location>
    <ligand>
        <name>IMP</name>
        <dbReference type="ChEBI" id="CHEBI:58053"/>
        <note>ligand shared between dimeric partners</note>
    </ligand>
</feature>
<feature type="binding site" evidence="8">
    <location>
        <begin position="292"/>
        <end position="298"/>
    </location>
    <ligand>
        <name>substrate</name>
    </ligand>
</feature>
<gene>
    <name evidence="8" type="primary">purA</name>
    <name evidence="11" type="ORF">C6V80_08770</name>
    <name evidence="12" type="ORF">EDC58_1633</name>
</gene>
<dbReference type="FunFam" id="3.90.170.10:FF:000001">
    <property type="entry name" value="Adenylosuccinate synthetase"/>
    <property type="match status" value="1"/>
</dbReference>
<dbReference type="CDD" id="cd03108">
    <property type="entry name" value="AdSS"/>
    <property type="match status" value="1"/>
</dbReference>
<feature type="binding site" evidence="8">
    <location>
        <begin position="39"/>
        <end position="41"/>
    </location>
    <ligand>
        <name>GTP</name>
        <dbReference type="ChEBI" id="CHEBI:37565"/>
    </ligand>
</feature>
<dbReference type="InterPro" id="IPR042111">
    <property type="entry name" value="Adenylosuccinate_synth_dom3"/>
</dbReference>
<comment type="subunit">
    <text evidence="1 8">Homodimer.</text>
</comment>
<name>A0AAJ4RBN7_9BACT</name>
<dbReference type="EC" id="6.3.4.4" evidence="8 10"/>
<keyword evidence="3 8" id="KW-0479">Metal-binding</keyword>
<comment type="pathway">
    <text evidence="8 10">Purine metabolism; AMP biosynthesis via de novo pathway; AMP from IMP: step 1/2.</text>
</comment>
<keyword evidence="14" id="KW-1185">Reference proteome</keyword>
<evidence type="ECO:0000256" key="5">
    <source>
        <dbReference type="ARBA" id="ARBA00022755"/>
    </source>
</evidence>
<keyword evidence="4 8" id="KW-0547">Nucleotide-binding</keyword>
<evidence type="ECO:0000256" key="3">
    <source>
        <dbReference type="ARBA" id="ARBA00022723"/>
    </source>
</evidence>
<proteinExistence type="inferred from homology"/>
<evidence type="ECO:0000256" key="9">
    <source>
        <dbReference type="PROSITE-ProRule" id="PRU10134"/>
    </source>
</evidence>
<dbReference type="GO" id="GO:0000287">
    <property type="term" value="F:magnesium ion binding"/>
    <property type="evidence" value="ECO:0007669"/>
    <property type="project" value="UniProtKB-UniRule"/>
</dbReference>
<dbReference type="HAMAP" id="MF_00011">
    <property type="entry name" value="Adenylosucc_synth"/>
    <property type="match status" value="1"/>
</dbReference>
<evidence type="ECO:0000256" key="4">
    <source>
        <dbReference type="ARBA" id="ARBA00022741"/>
    </source>
</evidence>
<evidence type="ECO:0000313" key="12">
    <source>
        <dbReference type="EMBL" id="ROR39135.1"/>
    </source>
</evidence>
<dbReference type="InterPro" id="IPR018220">
    <property type="entry name" value="Adenylosuccin_syn_GTP-bd"/>
</dbReference>
<dbReference type="NCBIfam" id="TIGR00184">
    <property type="entry name" value="purA"/>
    <property type="match status" value="1"/>
</dbReference>
<feature type="binding site" evidence="8">
    <location>
        <begin position="324"/>
        <end position="326"/>
    </location>
    <ligand>
        <name>GTP</name>
        <dbReference type="ChEBI" id="CHEBI:37565"/>
    </ligand>
</feature>
<dbReference type="InterPro" id="IPR033128">
    <property type="entry name" value="Adenylosuccin_syn_Lys_AS"/>
</dbReference>
<comment type="catalytic activity">
    <reaction evidence="8 10">
        <text>IMP + L-aspartate + GTP = N(6)-(1,2-dicarboxyethyl)-AMP + GDP + phosphate + 2 H(+)</text>
        <dbReference type="Rhea" id="RHEA:15753"/>
        <dbReference type="ChEBI" id="CHEBI:15378"/>
        <dbReference type="ChEBI" id="CHEBI:29991"/>
        <dbReference type="ChEBI" id="CHEBI:37565"/>
        <dbReference type="ChEBI" id="CHEBI:43474"/>
        <dbReference type="ChEBI" id="CHEBI:57567"/>
        <dbReference type="ChEBI" id="CHEBI:58053"/>
        <dbReference type="ChEBI" id="CHEBI:58189"/>
        <dbReference type="EC" id="6.3.4.4"/>
    </reaction>
</comment>
<dbReference type="InterPro" id="IPR027417">
    <property type="entry name" value="P-loop_NTPase"/>
</dbReference>
<dbReference type="GO" id="GO:0005737">
    <property type="term" value="C:cytoplasm"/>
    <property type="evidence" value="ECO:0007669"/>
    <property type="project" value="UniProtKB-SubCell"/>
</dbReference>
<dbReference type="NCBIfam" id="NF002223">
    <property type="entry name" value="PRK01117.1"/>
    <property type="match status" value="1"/>
</dbReference>
<feature type="binding site" evidence="8">
    <location>
        <position position="298"/>
    </location>
    <ligand>
        <name>GTP</name>
        <dbReference type="ChEBI" id="CHEBI:37565"/>
    </ligand>
</feature>
<reference evidence="12 13" key="2">
    <citation type="submission" date="2018-11" db="EMBL/GenBank/DDBJ databases">
        <title>Genomic Encyclopedia of Type Strains, Phase IV (KMG-IV): sequencing the most valuable type-strain genomes for metagenomic binning, comparative biology and taxonomic classification.</title>
        <authorList>
            <person name="Goeker M."/>
        </authorList>
    </citation>
    <scope>NUCLEOTIDE SEQUENCE [LARGE SCALE GENOMIC DNA]</scope>
    <source>
        <strain evidence="12 13">DSM 27783</strain>
    </source>
</reference>
<evidence type="ECO:0000313" key="11">
    <source>
        <dbReference type="EMBL" id="QCI29048.1"/>
    </source>
</evidence>
<dbReference type="Gene3D" id="3.90.170.10">
    <property type="entry name" value="Adenylosuccinate Synthetase, subunit A, domain 3"/>
    <property type="match status" value="1"/>
</dbReference>
<feature type="binding site" description="in other chain" evidence="8">
    <location>
        <begin position="12"/>
        <end position="15"/>
    </location>
    <ligand>
        <name>IMP</name>
        <dbReference type="ChEBI" id="CHEBI:58053"/>
        <note>ligand shared between dimeric partners</note>
    </ligand>
</feature>
<reference evidence="11" key="3">
    <citation type="submission" date="2019-06" db="EMBL/GenBank/DDBJ databases">
        <title>A comparative analysis of the Nautiliaceae.</title>
        <authorList>
            <person name="Grosche A."/>
            <person name="Smedile F."/>
            <person name="Vetriani C."/>
        </authorList>
    </citation>
    <scope>NUCLEOTIDE SEQUENCE</scope>
    <source>
        <strain evidence="11">TB6</strain>
    </source>
</reference>
<dbReference type="PANTHER" id="PTHR11846:SF0">
    <property type="entry name" value="ADENYLOSUCCINATE SYNTHETASE"/>
    <property type="match status" value="1"/>
</dbReference>
<dbReference type="SMART" id="SM00788">
    <property type="entry name" value="Adenylsucc_synt"/>
    <property type="match status" value="1"/>
</dbReference>
<feature type="binding site" evidence="8">
    <location>
        <position position="139"/>
    </location>
    <ligand>
        <name>IMP</name>
        <dbReference type="ChEBI" id="CHEBI:58053"/>
        <note>ligand shared between dimeric partners</note>
    </ligand>
</feature>
<dbReference type="EMBL" id="RJVK01000004">
    <property type="protein sequence ID" value="ROR39135.1"/>
    <property type="molecule type" value="Genomic_DNA"/>
</dbReference>
<comment type="function">
    <text evidence="8">Plays an important role in the de novo pathway of purine nucleotide biosynthesis. Catalyzes the first committed step in the biosynthesis of AMP from IMP.</text>
</comment>
<comment type="similarity">
    <text evidence="8 10">Belongs to the adenylosuccinate synthetase family.</text>
</comment>
<dbReference type="GO" id="GO:0004019">
    <property type="term" value="F:adenylosuccinate synthase activity"/>
    <property type="evidence" value="ECO:0007669"/>
    <property type="project" value="UniProtKB-UniRule"/>
</dbReference>
<dbReference type="PROSITE" id="PS01266">
    <property type="entry name" value="ADENYLOSUCCIN_SYN_1"/>
    <property type="match status" value="1"/>
</dbReference>
<feature type="active site" description="Proton donor" evidence="8">
    <location>
        <position position="40"/>
    </location>
</feature>
<dbReference type="PANTHER" id="PTHR11846">
    <property type="entry name" value="ADENYLOSUCCINATE SYNTHETASE"/>
    <property type="match status" value="1"/>
</dbReference>
<dbReference type="Gene3D" id="1.10.300.10">
    <property type="entry name" value="Adenylosuccinate Synthetase, subunit A, domain 2"/>
    <property type="match status" value="1"/>
</dbReference>
<comment type="subcellular location">
    <subcellularLocation>
        <location evidence="8">Cytoplasm</location>
    </subcellularLocation>
</comment>
<dbReference type="AlphaFoldDB" id="A0AAJ4RBN7"/>